<name>A0A3P6CRN4_BRACM</name>
<feature type="compositionally biased region" description="Polar residues" evidence="1">
    <location>
        <begin position="42"/>
        <end position="52"/>
    </location>
</feature>
<reference evidence="3" key="1">
    <citation type="submission" date="2018-11" db="EMBL/GenBank/DDBJ databases">
        <authorList>
            <consortium name="Genoscope - CEA"/>
            <person name="William W."/>
        </authorList>
    </citation>
    <scope>NUCLEOTIDE SEQUENCE</scope>
</reference>
<evidence type="ECO:0000313" key="2">
    <source>
        <dbReference type="EMBL" id="CAG7905220.1"/>
    </source>
</evidence>
<dbReference type="AlphaFoldDB" id="A0A3P6CRN4"/>
<dbReference type="EMBL" id="LR031576">
    <property type="protein sequence ID" value="VDD10189.1"/>
    <property type="molecule type" value="Genomic_DNA"/>
</dbReference>
<feature type="region of interest" description="Disordered" evidence="1">
    <location>
        <begin position="37"/>
        <end position="67"/>
    </location>
</feature>
<evidence type="ECO:0000256" key="1">
    <source>
        <dbReference type="SAM" id="MobiDB-lite"/>
    </source>
</evidence>
<sequence>MCPHRSVFLRIHKTTPLKITAYRLCFRTDLSLLPHTPIPLPSASSPRQSQNAHIVDTQHHLHPSENC</sequence>
<protein>
    <submittedName>
        <fullName evidence="2">Uncharacterized protein</fullName>
    </submittedName>
</protein>
<dbReference type="EMBL" id="LS974620">
    <property type="protein sequence ID" value="CAG7905220.1"/>
    <property type="molecule type" value="Genomic_DNA"/>
</dbReference>
<dbReference type="Gramene" id="A04p01210.2_BraZ1">
    <property type="protein sequence ID" value="A04p01210.2_BraZ1.CDS.1"/>
    <property type="gene ID" value="A04g01210.2_BraZ1"/>
</dbReference>
<dbReference type="Proteomes" id="UP000694005">
    <property type="component" value="Chromosome A04"/>
</dbReference>
<evidence type="ECO:0000313" key="3">
    <source>
        <dbReference type="EMBL" id="VDD10189.1"/>
    </source>
</evidence>
<feature type="compositionally biased region" description="Basic and acidic residues" evidence="1">
    <location>
        <begin position="56"/>
        <end position="67"/>
    </location>
</feature>
<accession>A0A3P6CRN4</accession>
<organism evidence="3">
    <name type="scientific">Brassica campestris</name>
    <name type="common">Field mustard</name>
    <dbReference type="NCBI Taxonomy" id="3711"/>
    <lineage>
        <taxon>Eukaryota</taxon>
        <taxon>Viridiplantae</taxon>
        <taxon>Streptophyta</taxon>
        <taxon>Embryophyta</taxon>
        <taxon>Tracheophyta</taxon>
        <taxon>Spermatophyta</taxon>
        <taxon>Magnoliopsida</taxon>
        <taxon>eudicotyledons</taxon>
        <taxon>Gunneridae</taxon>
        <taxon>Pentapetalae</taxon>
        <taxon>rosids</taxon>
        <taxon>malvids</taxon>
        <taxon>Brassicales</taxon>
        <taxon>Brassicaceae</taxon>
        <taxon>Brassiceae</taxon>
        <taxon>Brassica</taxon>
    </lineage>
</organism>
<proteinExistence type="predicted"/>
<gene>
    <name evidence="3" type="ORF">BRAA04T15834Z</name>
    <name evidence="2" type="ORF">BRAPAZ1V2_A04P01210.2</name>
</gene>